<evidence type="ECO:0000259" key="1">
    <source>
        <dbReference type="Pfam" id="PF02627"/>
    </source>
</evidence>
<gene>
    <name evidence="2" type="ORF">GCM10009776_23490</name>
</gene>
<sequence>MRYAFDMVDISGRLPLLTPGMMTPEQHELYGAIVGGPRAAGPQHFALTNPDGSLTGPFNALLLVPPLGRAVQALGAAVRYETSLTDRERELAILVVAARWDSEFERMAHEAVGRAAGLDDDELSAVRNGGIPSLEDPREDACTRLAHAMARGDVDDALWADVAPTVSHETVFELATLVGYYALLALQLRVFRI</sequence>
<dbReference type="InterPro" id="IPR003779">
    <property type="entry name" value="CMD-like"/>
</dbReference>
<dbReference type="Gene3D" id="1.20.1290.10">
    <property type="entry name" value="AhpD-like"/>
    <property type="match status" value="1"/>
</dbReference>
<evidence type="ECO:0000313" key="2">
    <source>
        <dbReference type="EMBL" id="GAA1960224.1"/>
    </source>
</evidence>
<proteinExistence type="predicted"/>
<name>A0ABN2QZ20_9MICO</name>
<dbReference type="Pfam" id="PF02627">
    <property type="entry name" value="CMD"/>
    <property type="match status" value="1"/>
</dbReference>
<evidence type="ECO:0000313" key="3">
    <source>
        <dbReference type="Proteomes" id="UP001499933"/>
    </source>
</evidence>
<dbReference type="EMBL" id="BAAAOG010000004">
    <property type="protein sequence ID" value="GAA1960224.1"/>
    <property type="molecule type" value="Genomic_DNA"/>
</dbReference>
<dbReference type="InterPro" id="IPR029032">
    <property type="entry name" value="AhpD-like"/>
</dbReference>
<keyword evidence="3" id="KW-1185">Reference proteome</keyword>
<feature type="domain" description="Carboxymuconolactone decarboxylase-like" evidence="1">
    <location>
        <begin position="65"/>
        <end position="147"/>
    </location>
</feature>
<organism evidence="2 3">
    <name type="scientific">Microbacterium deminutum</name>
    <dbReference type="NCBI Taxonomy" id="344164"/>
    <lineage>
        <taxon>Bacteria</taxon>
        <taxon>Bacillati</taxon>
        <taxon>Actinomycetota</taxon>
        <taxon>Actinomycetes</taxon>
        <taxon>Micrococcales</taxon>
        <taxon>Microbacteriaceae</taxon>
        <taxon>Microbacterium</taxon>
    </lineage>
</organism>
<dbReference type="Proteomes" id="UP001499933">
    <property type="component" value="Unassembled WGS sequence"/>
</dbReference>
<accession>A0ABN2QZ20</accession>
<dbReference type="SUPFAM" id="SSF69118">
    <property type="entry name" value="AhpD-like"/>
    <property type="match status" value="1"/>
</dbReference>
<protein>
    <submittedName>
        <fullName evidence="2">Carboxymuconolactone decarboxylase family protein</fullName>
    </submittedName>
</protein>
<reference evidence="2 3" key="1">
    <citation type="journal article" date="2019" name="Int. J. Syst. Evol. Microbiol.">
        <title>The Global Catalogue of Microorganisms (GCM) 10K type strain sequencing project: providing services to taxonomists for standard genome sequencing and annotation.</title>
        <authorList>
            <consortium name="The Broad Institute Genomics Platform"/>
            <consortium name="The Broad Institute Genome Sequencing Center for Infectious Disease"/>
            <person name="Wu L."/>
            <person name="Ma J."/>
        </authorList>
    </citation>
    <scope>NUCLEOTIDE SEQUENCE [LARGE SCALE GENOMIC DNA]</scope>
    <source>
        <strain evidence="2 3">JCM 14901</strain>
    </source>
</reference>
<dbReference type="PANTHER" id="PTHR34846:SF5">
    <property type="entry name" value="CARBOXYMUCONOLACTONE DECARBOXYLASE-LIKE DOMAIN-CONTAINING PROTEIN"/>
    <property type="match status" value="1"/>
</dbReference>
<comment type="caution">
    <text evidence="2">The sequence shown here is derived from an EMBL/GenBank/DDBJ whole genome shotgun (WGS) entry which is preliminary data.</text>
</comment>
<dbReference type="PANTHER" id="PTHR34846">
    <property type="entry name" value="4-CARBOXYMUCONOLACTONE DECARBOXYLASE FAMILY PROTEIN (AFU_ORTHOLOGUE AFUA_6G11590)"/>
    <property type="match status" value="1"/>
</dbReference>